<evidence type="ECO:0000313" key="3">
    <source>
        <dbReference type="Proteomes" id="UP000803884"/>
    </source>
</evidence>
<dbReference type="PANTHER" id="PTHR31118:SF12">
    <property type="entry name" value="CYCLASE-LIKE PROTEIN 2"/>
    <property type="match status" value="1"/>
</dbReference>
<evidence type="ECO:0008006" key="4">
    <source>
        <dbReference type="Google" id="ProtNLM"/>
    </source>
</evidence>
<dbReference type="InterPro" id="IPR007325">
    <property type="entry name" value="KFase/CYL"/>
</dbReference>
<keyword evidence="3" id="KW-1185">Reference proteome</keyword>
<dbReference type="InterPro" id="IPR037175">
    <property type="entry name" value="KFase_sf"/>
</dbReference>
<dbReference type="SUPFAM" id="SSF102198">
    <property type="entry name" value="Putative cyclase"/>
    <property type="match status" value="1"/>
</dbReference>
<dbReference type="RefSeq" id="XP_069225521.1">
    <property type="nucleotide sequence ID" value="XM_069377553.1"/>
</dbReference>
<evidence type="ECO:0000256" key="1">
    <source>
        <dbReference type="ARBA" id="ARBA00007865"/>
    </source>
</evidence>
<protein>
    <recommendedName>
        <fullName evidence="4">Cyclase</fullName>
    </recommendedName>
</protein>
<gene>
    <name evidence="2" type="ORF">WHR41_08949</name>
</gene>
<dbReference type="Gene3D" id="3.50.30.50">
    <property type="entry name" value="Putative cyclase"/>
    <property type="match status" value="1"/>
</dbReference>
<dbReference type="EMBL" id="JAAQHG020000051">
    <property type="protein sequence ID" value="KAL1582414.1"/>
    <property type="molecule type" value="Genomic_DNA"/>
</dbReference>
<name>A0AB34KBJ0_9PEZI</name>
<organism evidence="2 3">
    <name type="scientific">Cladosporium halotolerans</name>
    <dbReference type="NCBI Taxonomy" id="1052096"/>
    <lineage>
        <taxon>Eukaryota</taxon>
        <taxon>Fungi</taxon>
        <taxon>Dikarya</taxon>
        <taxon>Ascomycota</taxon>
        <taxon>Pezizomycotina</taxon>
        <taxon>Dothideomycetes</taxon>
        <taxon>Dothideomycetidae</taxon>
        <taxon>Cladosporiales</taxon>
        <taxon>Cladosporiaceae</taxon>
        <taxon>Cladosporium</taxon>
    </lineage>
</organism>
<dbReference type="GO" id="GO:0004061">
    <property type="term" value="F:arylformamidase activity"/>
    <property type="evidence" value="ECO:0007669"/>
    <property type="project" value="InterPro"/>
</dbReference>
<reference evidence="2 3" key="1">
    <citation type="journal article" date="2020" name="Microbiol. Resour. Announc.">
        <title>Draft Genome Sequence of a Cladosporium Species Isolated from the Mesophotic Ascidian Didemnum maculosum.</title>
        <authorList>
            <person name="Gioti A."/>
            <person name="Siaperas R."/>
            <person name="Nikolaivits E."/>
            <person name="Le Goff G."/>
            <person name="Ouazzani J."/>
            <person name="Kotoulas G."/>
            <person name="Topakas E."/>
        </authorList>
    </citation>
    <scope>NUCLEOTIDE SEQUENCE [LARGE SCALE GENOMIC DNA]</scope>
    <source>
        <strain evidence="2 3">TM138-S3</strain>
    </source>
</reference>
<proteinExistence type="inferred from homology"/>
<dbReference type="AlphaFoldDB" id="A0AB34KBJ0"/>
<dbReference type="GO" id="GO:0019441">
    <property type="term" value="P:L-tryptophan catabolic process to kynurenine"/>
    <property type="evidence" value="ECO:0007669"/>
    <property type="project" value="InterPro"/>
</dbReference>
<evidence type="ECO:0000313" key="2">
    <source>
        <dbReference type="EMBL" id="KAL1582414.1"/>
    </source>
</evidence>
<comment type="caution">
    <text evidence="2">The sequence shown here is derived from an EMBL/GenBank/DDBJ whole genome shotgun (WGS) entry which is preliminary data.</text>
</comment>
<comment type="similarity">
    <text evidence="1">Belongs to the Cyclase 1 superfamily.</text>
</comment>
<accession>A0AB34KBJ0</accession>
<dbReference type="GeneID" id="96010391"/>
<sequence>MASSIIRSLGRNALSPHFTSPMVQKRLTSTVIQKPVIVDLSRELYHRCQNHPFHVPFIQTQWDTHQPKVAGNTTFRSASYALTMSDRSGTHVDAPKHFGPGGASIDELPLEDFYTSAIALDLSHVELRAAISVREMEEALEKAGEEIREGDTVLIYMAFNKRVGFDEPRWQHDFPGLHPDSVRWLADRGCKMFGVEAISPSPEGEMNFQAHNICGERGITHIEGLDHLEKVVGKGRFTFVGFPWKLRGGSGSPIRAVALFDP</sequence>
<dbReference type="Pfam" id="PF04199">
    <property type="entry name" value="Cyclase"/>
    <property type="match status" value="1"/>
</dbReference>
<dbReference type="Proteomes" id="UP000803884">
    <property type="component" value="Unassembled WGS sequence"/>
</dbReference>
<dbReference type="PANTHER" id="PTHR31118">
    <property type="entry name" value="CYCLASE-LIKE PROTEIN 2"/>
    <property type="match status" value="1"/>
</dbReference>